<organism evidence="2 3">
    <name type="scientific">Colletotrichum gloeosporioides (strain Cg-14)</name>
    <name type="common">Anthracnose fungus</name>
    <name type="synonym">Glomerella cingulata</name>
    <dbReference type="NCBI Taxonomy" id="1237896"/>
    <lineage>
        <taxon>Eukaryota</taxon>
        <taxon>Fungi</taxon>
        <taxon>Dikarya</taxon>
        <taxon>Ascomycota</taxon>
        <taxon>Pezizomycotina</taxon>
        <taxon>Sordariomycetes</taxon>
        <taxon>Hypocreomycetidae</taxon>
        <taxon>Glomerellales</taxon>
        <taxon>Glomerellaceae</taxon>
        <taxon>Colletotrichum</taxon>
        <taxon>Colletotrichum gloeosporioides species complex</taxon>
    </lineage>
</organism>
<evidence type="ECO:0000313" key="2">
    <source>
        <dbReference type="EMBL" id="EQB45893.1"/>
    </source>
</evidence>
<sequence>MSDVGSASGPAPAEPCENLLENQIGREQGIEATFGLELAPLLRARSLSSAKRTVSFEADAETLAVDWQATKRCPARWDPGPRKSPGYKSSVCDAVI</sequence>
<comment type="caution">
    <text evidence="2">The sequence shown here is derived from an EMBL/GenBank/DDBJ whole genome shotgun (WGS) entry which is preliminary data.</text>
</comment>
<dbReference type="HOGENOM" id="CLU_2359590_0_0_1"/>
<gene>
    <name evidence="2" type="ORF">CGLO_15158</name>
</gene>
<reference evidence="3" key="1">
    <citation type="journal article" date="2013" name="Mol. Plant Microbe Interact.">
        <title>Global aspects of pacC regulation of pathogenicity genes in Colletotrichum gloeosporioides as revealed by transcriptome analysis.</title>
        <authorList>
            <person name="Alkan N."/>
            <person name="Meng X."/>
            <person name="Friedlander G."/>
            <person name="Reuveni E."/>
            <person name="Sukno S."/>
            <person name="Sherman A."/>
            <person name="Thon M."/>
            <person name="Fluhr R."/>
            <person name="Prusky D."/>
        </authorList>
    </citation>
    <scope>NUCLEOTIDE SEQUENCE [LARGE SCALE GENOMIC DNA]</scope>
    <source>
        <strain evidence="3">Cg-14</strain>
    </source>
</reference>
<name>T0JZC4_COLGC</name>
<evidence type="ECO:0000256" key="1">
    <source>
        <dbReference type="SAM" id="MobiDB-lite"/>
    </source>
</evidence>
<dbReference type="Proteomes" id="UP000015530">
    <property type="component" value="Unassembled WGS sequence"/>
</dbReference>
<protein>
    <submittedName>
        <fullName evidence="2">Uncharacterized protein</fullName>
    </submittedName>
</protein>
<dbReference type="AlphaFoldDB" id="T0JZC4"/>
<evidence type="ECO:0000313" key="3">
    <source>
        <dbReference type="Proteomes" id="UP000015530"/>
    </source>
</evidence>
<feature type="region of interest" description="Disordered" evidence="1">
    <location>
        <begin position="74"/>
        <end position="96"/>
    </location>
</feature>
<accession>T0JZC4</accession>
<dbReference type="EMBL" id="AMYD01003606">
    <property type="protein sequence ID" value="EQB45893.1"/>
    <property type="molecule type" value="Genomic_DNA"/>
</dbReference>
<proteinExistence type="predicted"/>